<comment type="caution">
    <text evidence="1">The sequence shown here is derived from an EMBL/GenBank/DDBJ whole genome shotgun (WGS) entry which is preliminary data.</text>
</comment>
<gene>
    <name evidence="1" type="ORF">MESS2_1600012</name>
</gene>
<dbReference type="Proteomes" id="UP000012062">
    <property type="component" value="Unassembled WGS sequence"/>
</dbReference>
<proteinExistence type="predicted"/>
<sequence length="153" mass="16807">MREMVEVISAATELTGDVDKAVYWYRNEPIADCGHRMAAEFVADGSGRSSPGLHPGSWGARVKVTRVGLDEIFHRYLTPKWASCHQWCGSGDRRRSFQPARHQSALSVPFDPDSAGGIQAARQHRPRGNACRLPPAFQADVRTCVVSCSRAGK</sequence>
<keyword evidence="2" id="KW-1185">Reference proteome</keyword>
<dbReference type="EMBL" id="CAUM01000069">
    <property type="protein sequence ID" value="CCV05620.1"/>
    <property type="molecule type" value="Genomic_DNA"/>
</dbReference>
<dbReference type="AlphaFoldDB" id="M5EN58"/>
<protein>
    <submittedName>
        <fullName evidence="1">Uncharacterized protein</fullName>
    </submittedName>
</protein>
<evidence type="ECO:0000313" key="2">
    <source>
        <dbReference type="Proteomes" id="UP000012062"/>
    </source>
</evidence>
<name>M5EN58_9HYPH</name>
<accession>M5EN58</accession>
<dbReference type="STRING" id="1297569.MESS2_1600012"/>
<evidence type="ECO:0000313" key="1">
    <source>
        <dbReference type="EMBL" id="CCV05620.1"/>
    </source>
</evidence>
<reference evidence="1 2" key="1">
    <citation type="submission" date="2013-02" db="EMBL/GenBank/DDBJ databases">
        <authorList>
            <person name="Genoscope - CEA"/>
        </authorList>
    </citation>
    <scope>NUCLEOTIDE SEQUENCE [LARGE SCALE GENOMIC DNA]</scope>
    <source>
        <strain evidence="1 2">STM 2683</strain>
    </source>
</reference>
<organism evidence="1 2">
    <name type="scientific">Mesorhizobium metallidurans STM 2683</name>
    <dbReference type="NCBI Taxonomy" id="1297569"/>
    <lineage>
        <taxon>Bacteria</taxon>
        <taxon>Pseudomonadati</taxon>
        <taxon>Pseudomonadota</taxon>
        <taxon>Alphaproteobacteria</taxon>
        <taxon>Hyphomicrobiales</taxon>
        <taxon>Phyllobacteriaceae</taxon>
        <taxon>Mesorhizobium</taxon>
    </lineage>
</organism>